<dbReference type="InterPro" id="IPR024731">
    <property type="entry name" value="NELL2-like_EGF"/>
</dbReference>
<sequence length="477" mass="51819">MDRISMTLALLAPFLAIVSIVQAQNTPLRVPAVRVVRFQVLYPNATLDQLSHIKKWNNAVKNSLLASMNFVDKHWRVCGNEDPTDTTCGKLHATGEELRDGSYLINSTFIAQRDPVRNVKGDATSTIFGVLNMGLRGGIFQYTNQLKILGRPSNLTFDEAFFCYPGAVLNNVDHCSLCVPGSYHDKNTGSCDPCPKGQYQPVAGKANCFPCDFSFTTLGLGSSSKDQCILECPPGHFLDNSTHGCEPCGYYAYQPVKGSMECIKCPRNKVALAEASTSLDHCVENCPPGEQHSLDGQTCEKCRPSYYKEKDAVICSRCPDGSTTEGEGATKITDCSMPLCPAGTFLDKETKKCEICPRGTYQESAGAVECTPCDANFTTTSTGATNSSHCISTNQCKTGEHKCHWLAICFDLPDDDNKPMFGCKCKPGFIGNGIECNDVCTGWCHNGGTCIKNAEGVPRCECSNSFSGNRCDEAKKE</sequence>
<protein>
    <submittedName>
        <fullName evidence="7">EGF-like domain-containing protein</fullName>
    </submittedName>
</protein>
<dbReference type="InterPro" id="IPR009030">
    <property type="entry name" value="Growth_fac_rcpt_cys_sf"/>
</dbReference>
<accession>A0A914UPK1</accession>
<keyword evidence="4" id="KW-0732">Signal</keyword>
<evidence type="ECO:0000256" key="2">
    <source>
        <dbReference type="ARBA" id="ARBA00023157"/>
    </source>
</evidence>
<evidence type="ECO:0000313" key="7">
    <source>
        <dbReference type="WBParaSite" id="PSAMB.scaffold1123size35683.g11120.t1"/>
    </source>
</evidence>
<feature type="chain" id="PRO_5037434150" evidence="4">
    <location>
        <begin position="24"/>
        <end position="477"/>
    </location>
</feature>
<dbReference type="WBParaSite" id="PSAMB.scaffold1123size35683.g11120.t1">
    <property type="protein sequence ID" value="PSAMB.scaffold1123size35683.g11120.t1"/>
    <property type="gene ID" value="PSAMB.scaffold1123size35683.g11120"/>
</dbReference>
<dbReference type="SUPFAM" id="SSF57184">
    <property type="entry name" value="Growth factor receptor domain"/>
    <property type="match status" value="2"/>
</dbReference>
<dbReference type="SMART" id="SM01411">
    <property type="entry name" value="Ephrin_rec_like"/>
    <property type="match status" value="4"/>
</dbReference>
<dbReference type="PROSITE" id="PS00022">
    <property type="entry name" value="EGF_1"/>
    <property type="match status" value="1"/>
</dbReference>
<dbReference type="InterPro" id="IPR000742">
    <property type="entry name" value="EGF"/>
</dbReference>
<dbReference type="Proteomes" id="UP000887566">
    <property type="component" value="Unplaced"/>
</dbReference>
<organism evidence="6 7">
    <name type="scientific">Plectus sambesii</name>
    <dbReference type="NCBI Taxonomy" id="2011161"/>
    <lineage>
        <taxon>Eukaryota</taxon>
        <taxon>Metazoa</taxon>
        <taxon>Ecdysozoa</taxon>
        <taxon>Nematoda</taxon>
        <taxon>Chromadorea</taxon>
        <taxon>Plectida</taxon>
        <taxon>Plectina</taxon>
        <taxon>Plectoidea</taxon>
        <taxon>Plectidae</taxon>
        <taxon>Plectus</taxon>
    </lineage>
</organism>
<dbReference type="Gene3D" id="2.10.25.10">
    <property type="entry name" value="Laminin"/>
    <property type="match status" value="2"/>
</dbReference>
<evidence type="ECO:0000259" key="5">
    <source>
        <dbReference type="PROSITE" id="PS50026"/>
    </source>
</evidence>
<evidence type="ECO:0000256" key="4">
    <source>
        <dbReference type="SAM" id="SignalP"/>
    </source>
</evidence>
<evidence type="ECO:0000313" key="6">
    <source>
        <dbReference type="Proteomes" id="UP000887566"/>
    </source>
</evidence>
<comment type="caution">
    <text evidence="3">Lacks conserved residue(s) required for the propagation of feature annotation.</text>
</comment>
<dbReference type="Gene3D" id="2.10.50.10">
    <property type="entry name" value="Tumor Necrosis Factor Receptor, subunit A, domain 2"/>
    <property type="match status" value="4"/>
</dbReference>
<keyword evidence="6" id="KW-1185">Reference proteome</keyword>
<evidence type="ECO:0000256" key="1">
    <source>
        <dbReference type="ARBA" id="ARBA00022536"/>
    </source>
</evidence>
<dbReference type="GO" id="GO:0009986">
    <property type="term" value="C:cell surface"/>
    <property type="evidence" value="ECO:0007669"/>
    <property type="project" value="TreeGrafter"/>
</dbReference>
<dbReference type="Pfam" id="PF07699">
    <property type="entry name" value="Ephrin_rec_like"/>
    <property type="match status" value="4"/>
</dbReference>
<dbReference type="PANTHER" id="PTHR24046">
    <property type="entry name" value="SIGNAL PEPTIDE, CUB AND EGF-LIKE DOMAIN-CONTAINING"/>
    <property type="match status" value="1"/>
</dbReference>
<evidence type="ECO:0000256" key="3">
    <source>
        <dbReference type="PROSITE-ProRule" id="PRU00076"/>
    </source>
</evidence>
<dbReference type="Pfam" id="PF12947">
    <property type="entry name" value="EGF_3"/>
    <property type="match status" value="1"/>
</dbReference>
<feature type="signal peptide" evidence="4">
    <location>
        <begin position="1"/>
        <end position="23"/>
    </location>
</feature>
<feature type="disulfide bond" evidence="3">
    <location>
        <begin position="440"/>
        <end position="450"/>
    </location>
</feature>
<dbReference type="InterPro" id="IPR011641">
    <property type="entry name" value="Tyr-kin_ephrin_A/B_rcpt-like"/>
</dbReference>
<dbReference type="SMART" id="SM00181">
    <property type="entry name" value="EGF"/>
    <property type="match status" value="2"/>
</dbReference>
<dbReference type="InterPro" id="IPR052071">
    <property type="entry name" value="SCUB_EGF-like_domain"/>
</dbReference>
<feature type="disulfide bond" evidence="3">
    <location>
        <begin position="462"/>
        <end position="471"/>
    </location>
</feature>
<feature type="domain" description="EGF-like" evidence="5">
    <location>
        <begin position="437"/>
        <end position="472"/>
    </location>
</feature>
<dbReference type="GO" id="GO:0007165">
    <property type="term" value="P:signal transduction"/>
    <property type="evidence" value="ECO:0007669"/>
    <property type="project" value="TreeGrafter"/>
</dbReference>
<keyword evidence="1 3" id="KW-0245">EGF-like domain</keyword>
<dbReference type="AlphaFoldDB" id="A0A914UPK1"/>
<name>A0A914UPK1_9BILA</name>
<keyword evidence="2 3" id="KW-1015">Disulfide bond</keyword>
<reference evidence="7" key="1">
    <citation type="submission" date="2022-11" db="UniProtKB">
        <authorList>
            <consortium name="WormBaseParasite"/>
        </authorList>
    </citation>
    <scope>IDENTIFICATION</scope>
</reference>
<dbReference type="SUPFAM" id="SSF57196">
    <property type="entry name" value="EGF/Laminin"/>
    <property type="match status" value="1"/>
</dbReference>
<dbReference type="PANTHER" id="PTHR24046:SF5">
    <property type="entry name" value="EGF-LIKE DOMAIN-CONTAINING PROTEIN"/>
    <property type="match status" value="1"/>
</dbReference>
<proteinExistence type="predicted"/>
<dbReference type="PROSITE" id="PS50026">
    <property type="entry name" value="EGF_3"/>
    <property type="match status" value="1"/>
</dbReference>
<dbReference type="GO" id="GO:0005615">
    <property type="term" value="C:extracellular space"/>
    <property type="evidence" value="ECO:0007669"/>
    <property type="project" value="TreeGrafter"/>
</dbReference>